<reference evidence="2" key="1">
    <citation type="journal article" date="2020" name="Fungal Divers.">
        <title>Resolving the Mortierellaceae phylogeny through synthesis of multi-gene phylogenetics and phylogenomics.</title>
        <authorList>
            <person name="Vandepol N."/>
            <person name="Liber J."/>
            <person name="Desiro A."/>
            <person name="Na H."/>
            <person name="Kennedy M."/>
            <person name="Barry K."/>
            <person name="Grigoriev I.V."/>
            <person name="Miller A.N."/>
            <person name="O'Donnell K."/>
            <person name="Stajich J.E."/>
            <person name="Bonito G."/>
        </authorList>
    </citation>
    <scope>NUCLEOTIDE SEQUENCE</scope>
    <source>
        <strain evidence="2">MES-2147</strain>
    </source>
</reference>
<proteinExistence type="predicted"/>
<comment type="caution">
    <text evidence="2">The sequence shown here is derived from an EMBL/GenBank/DDBJ whole genome shotgun (WGS) entry which is preliminary data.</text>
</comment>
<evidence type="ECO:0000313" key="2">
    <source>
        <dbReference type="EMBL" id="KAF9944584.1"/>
    </source>
</evidence>
<organism evidence="2 3">
    <name type="scientific">Modicella reniformis</name>
    <dbReference type="NCBI Taxonomy" id="1440133"/>
    <lineage>
        <taxon>Eukaryota</taxon>
        <taxon>Fungi</taxon>
        <taxon>Fungi incertae sedis</taxon>
        <taxon>Mucoromycota</taxon>
        <taxon>Mortierellomycotina</taxon>
        <taxon>Mortierellomycetes</taxon>
        <taxon>Mortierellales</taxon>
        <taxon>Mortierellaceae</taxon>
        <taxon>Modicella</taxon>
    </lineage>
</organism>
<evidence type="ECO:0000256" key="1">
    <source>
        <dbReference type="SAM" id="MobiDB-lite"/>
    </source>
</evidence>
<sequence>TASAHGGETRPREVYDKNGAHGNCDDDDDSEAPSEDAQQESEELITLVSNTREKVRGKHHHLFTEEASADKNGRKEIYVPVSSETSGQHREGAGVLVASTERKNGIMSQSSTAPS</sequence>
<feature type="compositionally biased region" description="Polar residues" evidence="1">
    <location>
        <begin position="106"/>
        <end position="115"/>
    </location>
</feature>
<accession>A0A9P6IR64</accession>
<feature type="non-terminal residue" evidence="2">
    <location>
        <position position="115"/>
    </location>
</feature>
<keyword evidence="3" id="KW-1185">Reference proteome</keyword>
<dbReference type="AlphaFoldDB" id="A0A9P6IR64"/>
<feature type="region of interest" description="Disordered" evidence="1">
    <location>
        <begin position="82"/>
        <end position="115"/>
    </location>
</feature>
<protein>
    <submittedName>
        <fullName evidence="2">Uncharacterized protein</fullName>
    </submittedName>
</protein>
<name>A0A9P6IR64_9FUNG</name>
<evidence type="ECO:0000313" key="3">
    <source>
        <dbReference type="Proteomes" id="UP000749646"/>
    </source>
</evidence>
<feature type="compositionally biased region" description="Basic and acidic residues" evidence="1">
    <location>
        <begin position="7"/>
        <end position="19"/>
    </location>
</feature>
<feature type="compositionally biased region" description="Acidic residues" evidence="1">
    <location>
        <begin position="25"/>
        <end position="41"/>
    </location>
</feature>
<gene>
    <name evidence="2" type="ORF">BGZ65_011835</name>
</gene>
<dbReference type="Proteomes" id="UP000749646">
    <property type="component" value="Unassembled WGS sequence"/>
</dbReference>
<feature type="region of interest" description="Disordered" evidence="1">
    <location>
        <begin position="1"/>
        <end position="41"/>
    </location>
</feature>
<dbReference type="EMBL" id="JAAAHW010008311">
    <property type="protein sequence ID" value="KAF9944584.1"/>
    <property type="molecule type" value="Genomic_DNA"/>
</dbReference>